<evidence type="ECO:0000313" key="4">
    <source>
        <dbReference type="Proteomes" id="UP001438707"/>
    </source>
</evidence>
<evidence type="ECO:0000313" key="3">
    <source>
        <dbReference type="EMBL" id="KAK9843195.1"/>
    </source>
</evidence>
<dbReference type="AlphaFoldDB" id="A0AAW1S9S7"/>
<dbReference type="GO" id="GO:0051015">
    <property type="term" value="F:actin filament binding"/>
    <property type="evidence" value="ECO:0007669"/>
    <property type="project" value="TreeGrafter"/>
</dbReference>
<dbReference type="SMART" id="SM01007">
    <property type="entry name" value="Aldolase_II"/>
    <property type="match status" value="1"/>
</dbReference>
<feature type="compositionally biased region" description="Basic and acidic residues" evidence="1">
    <location>
        <begin position="16"/>
        <end position="46"/>
    </location>
</feature>
<feature type="domain" description="Class II aldolase/adducin N-terminal" evidence="2">
    <location>
        <begin position="69"/>
        <end position="251"/>
    </location>
</feature>
<dbReference type="SUPFAM" id="SSF53639">
    <property type="entry name" value="AraD/HMP-PK domain-like"/>
    <property type="match status" value="1"/>
</dbReference>
<dbReference type="EMBL" id="JALJOS010000002">
    <property type="protein sequence ID" value="KAK9843195.1"/>
    <property type="molecule type" value="Genomic_DNA"/>
</dbReference>
<accession>A0AAW1S9S7</accession>
<proteinExistence type="predicted"/>
<feature type="region of interest" description="Disordered" evidence="1">
    <location>
        <begin position="1"/>
        <end position="50"/>
    </location>
</feature>
<dbReference type="GO" id="GO:0005856">
    <property type="term" value="C:cytoskeleton"/>
    <property type="evidence" value="ECO:0007669"/>
    <property type="project" value="TreeGrafter"/>
</dbReference>
<reference evidence="3 4" key="1">
    <citation type="journal article" date="2024" name="Nat. Commun.">
        <title>Phylogenomics reveals the evolutionary origins of lichenization in chlorophyte algae.</title>
        <authorList>
            <person name="Puginier C."/>
            <person name="Libourel C."/>
            <person name="Otte J."/>
            <person name="Skaloud P."/>
            <person name="Haon M."/>
            <person name="Grisel S."/>
            <person name="Petersen M."/>
            <person name="Berrin J.G."/>
            <person name="Delaux P.M."/>
            <person name="Dal Grande F."/>
            <person name="Keller J."/>
        </authorList>
    </citation>
    <scope>NUCLEOTIDE SEQUENCE [LARGE SCALE GENOMIC DNA]</scope>
    <source>
        <strain evidence="3 4">SAG 2145</strain>
    </source>
</reference>
<dbReference type="InterPro" id="IPR001303">
    <property type="entry name" value="Aldolase_II/adducin_N"/>
</dbReference>
<gene>
    <name evidence="3" type="ORF">WJX74_008509</name>
</gene>
<protein>
    <recommendedName>
        <fullName evidence="2">Class II aldolase/adducin N-terminal domain-containing protein</fullName>
    </recommendedName>
</protein>
<dbReference type="Pfam" id="PF00596">
    <property type="entry name" value="Aldolase_II"/>
    <property type="match status" value="1"/>
</dbReference>
<dbReference type="InterPro" id="IPR036409">
    <property type="entry name" value="Aldolase_II/adducin_N_sf"/>
</dbReference>
<dbReference type="PANTHER" id="PTHR10672">
    <property type="entry name" value="ADDUCIN"/>
    <property type="match status" value="1"/>
</dbReference>
<keyword evidence="4" id="KW-1185">Reference proteome</keyword>
<evidence type="ECO:0000259" key="2">
    <source>
        <dbReference type="SMART" id="SM01007"/>
    </source>
</evidence>
<sequence length="305" mass="33653">MSMRTEQAHATANGVAKKEQANGGPKGHELSPEESEAMKDSFENHEPVGPPVYGTKKLDCSDAEWRARVDLAAAYRLCCLEGLNEGIVNHLTASVPGENHNFLVFRFGRSWEEVTASNLLKMDLEGNVLTGDGKCDSSAFFIHSRIHEYRPAPTGAVFHTHQTAAAALSALEIDSLPMLHINNLFFYDNVVIDKEFNGRVDGDQEGRRLAAKMGTKRVLIQANHGPIVAAEDVPTAWWYLYYLERAAKLTLAAMSTGRPLRTISDKVGAEGRDNFDKLIPKMFAPMTFEAAKRRLLAGPHADFLT</sequence>
<name>A0AAW1S9S7_9CHLO</name>
<dbReference type="InterPro" id="IPR051017">
    <property type="entry name" value="Aldolase-II_Adducin_sf"/>
</dbReference>
<feature type="compositionally biased region" description="Polar residues" evidence="1">
    <location>
        <begin position="1"/>
        <end position="10"/>
    </location>
</feature>
<dbReference type="PANTHER" id="PTHR10672:SF3">
    <property type="entry name" value="PROTEIN HU-LI TAI SHAO"/>
    <property type="match status" value="1"/>
</dbReference>
<comment type="caution">
    <text evidence="3">The sequence shown here is derived from an EMBL/GenBank/DDBJ whole genome shotgun (WGS) entry which is preliminary data.</text>
</comment>
<dbReference type="Proteomes" id="UP001438707">
    <property type="component" value="Unassembled WGS sequence"/>
</dbReference>
<organism evidence="3 4">
    <name type="scientific">Apatococcus lobatus</name>
    <dbReference type="NCBI Taxonomy" id="904363"/>
    <lineage>
        <taxon>Eukaryota</taxon>
        <taxon>Viridiplantae</taxon>
        <taxon>Chlorophyta</taxon>
        <taxon>core chlorophytes</taxon>
        <taxon>Trebouxiophyceae</taxon>
        <taxon>Chlorellales</taxon>
        <taxon>Chlorellaceae</taxon>
        <taxon>Apatococcus</taxon>
    </lineage>
</organism>
<evidence type="ECO:0000256" key="1">
    <source>
        <dbReference type="SAM" id="MobiDB-lite"/>
    </source>
</evidence>
<dbReference type="Gene3D" id="3.40.225.10">
    <property type="entry name" value="Class II aldolase/adducin N-terminal domain"/>
    <property type="match status" value="1"/>
</dbReference>